<evidence type="ECO:0000256" key="10">
    <source>
        <dbReference type="RuleBase" id="RU364018"/>
    </source>
</evidence>
<dbReference type="InterPro" id="IPR036168">
    <property type="entry name" value="AP2_Mu_C_sf"/>
</dbReference>
<dbReference type="CDD" id="cd14830">
    <property type="entry name" value="Delta_COP_N"/>
    <property type="match status" value="1"/>
</dbReference>
<name>A0AAD5TGV2_9FUNG</name>
<feature type="domain" description="MHD" evidence="14">
    <location>
        <begin position="300"/>
        <end position="540"/>
    </location>
</feature>
<dbReference type="FunFam" id="2.60.40.1170:FF:000007">
    <property type="entry name" value="Coatomer subunit delta"/>
    <property type="match status" value="1"/>
</dbReference>
<dbReference type="Proteomes" id="UP001212152">
    <property type="component" value="Unassembled WGS sequence"/>
</dbReference>
<dbReference type="PANTHER" id="PTHR10121:SF0">
    <property type="entry name" value="COATOMER SUBUNIT DELTA"/>
    <property type="match status" value="1"/>
</dbReference>
<feature type="coiled-coil region" evidence="12">
    <location>
        <begin position="134"/>
        <end position="163"/>
    </location>
</feature>
<comment type="subcellular location">
    <subcellularLocation>
        <location evidence="10 11">Cytoplasm</location>
    </subcellularLocation>
    <subcellularLocation>
        <location evidence="10 11">Cytoplasmic vesicle</location>
        <location evidence="10 11">COPI-coated vesicle membrane</location>
        <topology evidence="10 11">Peripheral membrane protein</topology>
        <orientation evidence="10 11">Cytoplasmic side</orientation>
    </subcellularLocation>
    <subcellularLocation>
        <location evidence="10 11">Golgi apparatus membrane</location>
        <topology evidence="10 11">Peripheral membrane protein</topology>
        <orientation evidence="10 11">Cytoplasmic side</orientation>
    </subcellularLocation>
</comment>
<keyword evidence="3 10" id="KW-0813">Transport</keyword>
<evidence type="ECO:0000313" key="16">
    <source>
        <dbReference type="Proteomes" id="UP001212152"/>
    </source>
</evidence>
<evidence type="ECO:0000256" key="13">
    <source>
        <dbReference type="SAM" id="MobiDB-lite"/>
    </source>
</evidence>
<keyword evidence="16" id="KW-1185">Reference proteome</keyword>
<dbReference type="GO" id="GO:0051645">
    <property type="term" value="P:Golgi localization"/>
    <property type="evidence" value="ECO:0007669"/>
    <property type="project" value="TreeGrafter"/>
</dbReference>
<evidence type="ECO:0000256" key="11">
    <source>
        <dbReference type="RuleBase" id="RU366052"/>
    </source>
</evidence>
<dbReference type="CDD" id="cd09254">
    <property type="entry name" value="AP_delta-COPI_MHD"/>
    <property type="match status" value="1"/>
</dbReference>
<evidence type="ECO:0000313" key="15">
    <source>
        <dbReference type="EMBL" id="KAJ3174584.1"/>
    </source>
</evidence>
<evidence type="ECO:0000256" key="2">
    <source>
        <dbReference type="ARBA" id="ARBA00011775"/>
    </source>
</evidence>
<dbReference type="InterPro" id="IPR011012">
    <property type="entry name" value="Longin-like_dom_sf"/>
</dbReference>
<dbReference type="SUPFAM" id="SSF49447">
    <property type="entry name" value="Second domain of Mu2 adaptin subunit (ap50) of ap2 adaptor"/>
    <property type="match status" value="1"/>
</dbReference>
<comment type="similarity">
    <text evidence="1 10">Belongs to the adaptor complexes medium subunit family. Delta-COP subfamily.</text>
</comment>
<gene>
    <name evidence="15" type="primary">ARCN1</name>
    <name evidence="15" type="ORF">HDU87_007066</name>
</gene>
<feature type="region of interest" description="Disordered" evidence="13">
    <location>
        <begin position="213"/>
        <end position="257"/>
    </location>
</feature>
<protein>
    <recommendedName>
        <fullName evidence="10">Coatomer subunit delta</fullName>
    </recommendedName>
</protein>
<dbReference type="GO" id="GO:0000139">
    <property type="term" value="C:Golgi membrane"/>
    <property type="evidence" value="ECO:0007669"/>
    <property type="project" value="UniProtKB-SubCell"/>
</dbReference>
<dbReference type="EMBL" id="JADGJQ010000063">
    <property type="protein sequence ID" value="KAJ3174584.1"/>
    <property type="molecule type" value="Genomic_DNA"/>
</dbReference>
<dbReference type="GO" id="GO:0006890">
    <property type="term" value="P:retrograde vesicle-mediated transport, Golgi to endoplasmic reticulum"/>
    <property type="evidence" value="ECO:0007669"/>
    <property type="project" value="UniProtKB-UniRule"/>
</dbReference>
<keyword evidence="5 10" id="KW-0931">ER-Golgi transport</keyword>
<evidence type="ECO:0000256" key="7">
    <source>
        <dbReference type="ARBA" id="ARBA00023034"/>
    </source>
</evidence>
<evidence type="ECO:0000256" key="12">
    <source>
        <dbReference type="SAM" id="Coils"/>
    </source>
</evidence>
<evidence type="ECO:0000256" key="5">
    <source>
        <dbReference type="ARBA" id="ARBA00022892"/>
    </source>
</evidence>
<evidence type="ECO:0000256" key="9">
    <source>
        <dbReference type="ARBA" id="ARBA00023329"/>
    </source>
</evidence>
<comment type="function">
    <text evidence="10">The coatomer is a cytosolic protein complex that binds to dilysine motifs and reversibly associates with Golgi non-clathrin-coated vesicles, which further mediate biosynthetic protein transport from the ER, via the Golgi up to the trans Golgi network. Coatomer complex is required for budding from Golgi membranes, and is essential for the retrograde Golgi-to-ER transport of dilysine-tagged proteins.</text>
</comment>
<comment type="subunit">
    <text evidence="2 10">Oligomeric complex that consists of at least the alpha, beta, beta', gamma, delta, epsilon and zeta subunits.</text>
</comment>
<dbReference type="GO" id="GO:0030126">
    <property type="term" value="C:COPI vesicle coat"/>
    <property type="evidence" value="ECO:0007669"/>
    <property type="project" value="UniProtKB-UniRule"/>
</dbReference>
<dbReference type="Gene3D" id="3.30.450.60">
    <property type="match status" value="1"/>
</dbReference>
<keyword evidence="12" id="KW-0175">Coiled coil</keyword>
<dbReference type="SUPFAM" id="SSF64356">
    <property type="entry name" value="SNARE-like"/>
    <property type="match status" value="1"/>
</dbReference>
<keyword evidence="6 10" id="KW-0653">Protein transport</keyword>
<evidence type="ECO:0000259" key="14">
    <source>
        <dbReference type="PROSITE" id="PS51072"/>
    </source>
</evidence>
<dbReference type="Gene3D" id="2.60.40.1170">
    <property type="entry name" value="Mu homology domain, subdomain B"/>
    <property type="match status" value="2"/>
</dbReference>
<dbReference type="GO" id="GO:0006888">
    <property type="term" value="P:endoplasmic reticulum to Golgi vesicle-mediated transport"/>
    <property type="evidence" value="ECO:0007669"/>
    <property type="project" value="TreeGrafter"/>
</dbReference>
<comment type="caution">
    <text evidence="15">The sequence shown here is derived from an EMBL/GenBank/DDBJ whole genome shotgun (WGS) entry which is preliminary data.</text>
</comment>
<evidence type="ECO:0000256" key="4">
    <source>
        <dbReference type="ARBA" id="ARBA00022490"/>
    </source>
</evidence>
<dbReference type="InterPro" id="IPR022775">
    <property type="entry name" value="AP_mu_sigma_su"/>
</dbReference>
<dbReference type="GO" id="GO:0015031">
    <property type="term" value="P:protein transport"/>
    <property type="evidence" value="ECO:0007669"/>
    <property type="project" value="UniProtKB-KW"/>
</dbReference>
<evidence type="ECO:0000256" key="3">
    <source>
        <dbReference type="ARBA" id="ARBA00022448"/>
    </source>
</evidence>
<dbReference type="InterPro" id="IPR027059">
    <property type="entry name" value="Coatomer_dsu"/>
</dbReference>
<dbReference type="FunFam" id="3.30.450.60:FF:000003">
    <property type="entry name" value="Coatomer subunit delta"/>
    <property type="match status" value="1"/>
</dbReference>
<dbReference type="Pfam" id="PF00928">
    <property type="entry name" value="Adap_comp_sub"/>
    <property type="match status" value="1"/>
</dbReference>
<evidence type="ECO:0000256" key="8">
    <source>
        <dbReference type="ARBA" id="ARBA00023136"/>
    </source>
</evidence>
<proteinExistence type="inferred from homology"/>
<evidence type="ECO:0000256" key="6">
    <source>
        <dbReference type="ARBA" id="ARBA00022927"/>
    </source>
</evidence>
<reference evidence="15" key="1">
    <citation type="submission" date="2020-05" db="EMBL/GenBank/DDBJ databases">
        <title>Phylogenomic resolution of chytrid fungi.</title>
        <authorList>
            <person name="Stajich J.E."/>
            <person name="Amses K."/>
            <person name="Simmons R."/>
            <person name="Seto K."/>
            <person name="Myers J."/>
            <person name="Bonds A."/>
            <person name="Quandt C.A."/>
            <person name="Barry K."/>
            <person name="Liu P."/>
            <person name="Grigoriev I."/>
            <person name="Longcore J.E."/>
            <person name="James T.Y."/>
        </authorList>
    </citation>
    <scope>NUCLEOTIDE SEQUENCE</scope>
    <source>
        <strain evidence="15">JEL0379</strain>
    </source>
</reference>
<dbReference type="AlphaFoldDB" id="A0AAD5TGV2"/>
<organism evidence="15 16">
    <name type="scientific">Geranomyces variabilis</name>
    <dbReference type="NCBI Taxonomy" id="109894"/>
    <lineage>
        <taxon>Eukaryota</taxon>
        <taxon>Fungi</taxon>
        <taxon>Fungi incertae sedis</taxon>
        <taxon>Chytridiomycota</taxon>
        <taxon>Chytridiomycota incertae sedis</taxon>
        <taxon>Chytridiomycetes</taxon>
        <taxon>Spizellomycetales</taxon>
        <taxon>Powellomycetaceae</taxon>
        <taxon>Geranomyces</taxon>
    </lineage>
</organism>
<dbReference type="InterPro" id="IPR028565">
    <property type="entry name" value="MHD"/>
</dbReference>
<keyword evidence="4 10" id="KW-0963">Cytoplasm</keyword>
<keyword evidence="7 10" id="KW-0333">Golgi apparatus</keyword>
<dbReference type="Pfam" id="PF01217">
    <property type="entry name" value="Clat_adaptor_s"/>
    <property type="match status" value="1"/>
</dbReference>
<dbReference type="PROSITE" id="PS51072">
    <property type="entry name" value="MHD"/>
    <property type="match status" value="1"/>
</dbReference>
<sequence length="540" mass="59189">MVVLAASICTKAGKAVMSRQFVEMPRSRIEGLLASFPKLIGATDSQHTFVETESVRYVYQPLDELYMVLVTNKHSNILQDIDTLHLFARLISDYCRNLTEREIALQAFELAHVFDEVVSLGYRENVNIAQIRTITEMESHEERVQAEIAKSQEKQAKEDAKRKAKMMDMQKREMMKTGYSGGGSGGFGGGYGMGSGMGGSGGYGGGPGSGYGRSASPYEAVRQSSTPEPERNAYNAPVSGSSAPPARGKGMQLGRKQNDSSFVNTIKADEGIPDSMPQQQLPSPTHGGFAAPVHHLAVSTESIHITLEEKIVVIANRDGGLQNMEIKGDMQLKISDPSRAQLRVALDMKQDPNVQYKTHPNIDKKLFADSSVLGHKDPSKSFPVDISLGILKWRFITKDESLIPLAINCWPSPSGNGTCDVNIEYELQHDSLELQDVIISIPYAGTAPPTIGDVEGHYEIDRARRFIQWQLPVIDQSNKSGVLEFTAQGDDAAVFFPIRVSFTSKKTFCNIAVRDITSVDGAPSVFSQDTMLLTEDYSVI</sequence>
<keyword evidence="8 10" id="KW-0472">Membrane</keyword>
<keyword evidence="9 10" id="KW-0968">Cytoplasmic vesicle</keyword>
<accession>A0AAD5TGV2</accession>
<dbReference type="PANTHER" id="PTHR10121">
    <property type="entry name" value="COATOMER SUBUNIT DELTA"/>
    <property type="match status" value="1"/>
</dbReference>
<evidence type="ECO:0000256" key="1">
    <source>
        <dbReference type="ARBA" id="ARBA00010516"/>
    </source>
</evidence>